<dbReference type="AlphaFoldDB" id="A0A9P1C1R4"/>
<dbReference type="Proteomes" id="UP001152797">
    <property type="component" value="Unassembled WGS sequence"/>
</dbReference>
<sequence length="109" mass="11679">CVVGDDCVEQIEESEVQALNTQLLQQKLQLARQSDLEAPAVPPGERFSLPLARAYAALSQAAFCGVDEALRNWTCEACHAVGFSLAPGSTRLVRQAAWHSPGDEIGNVS</sequence>
<organism evidence="1">
    <name type="scientific">Cladocopium goreaui</name>
    <dbReference type="NCBI Taxonomy" id="2562237"/>
    <lineage>
        <taxon>Eukaryota</taxon>
        <taxon>Sar</taxon>
        <taxon>Alveolata</taxon>
        <taxon>Dinophyceae</taxon>
        <taxon>Suessiales</taxon>
        <taxon>Symbiodiniaceae</taxon>
        <taxon>Cladocopium</taxon>
    </lineage>
</organism>
<protein>
    <submittedName>
        <fullName evidence="2">Lipase</fullName>
    </submittedName>
</protein>
<evidence type="ECO:0000313" key="1">
    <source>
        <dbReference type="EMBL" id="CAI3982553.1"/>
    </source>
</evidence>
<dbReference type="EMBL" id="CAMXCT030000724">
    <property type="protein sequence ID" value="CAL4769865.1"/>
    <property type="molecule type" value="Genomic_DNA"/>
</dbReference>
<feature type="non-terminal residue" evidence="1">
    <location>
        <position position="1"/>
    </location>
</feature>
<comment type="caution">
    <text evidence="1">The sequence shown here is derived from an EMBL/GenBank/DDBJ whole genome shotgun (WGS) entry which is preliminary data.</text>
</comment>
<proteinExistence type="predicted"/>
<dbReference type="EMBL" id="CAMXCT010000724">
    <property type="protein sequence ID" value="CAI3982553.1"/>
    <property type="molecule type" value="Genomic_DNA"/>
</dbReference>
<accession>A0A9P1C1R4</accession>
<gene>
    <name evidence="1" type="ORF">C1SCF055_LOCUS10234</name>
</gene>
<evidence type="ECO:0000313" key="2">
    <source>
        <dbReference type="EMBL" id="CAL4769865.1"/>
    </source>
</evidence>
<reference evidence="2 3" key="2">
    <citation type="submission" date="2024-05" db="EMBL/GenBank/DDBJ databases">
        <authorList>
            <person name="Chen Y."/>
            <person name="Shah S."/>
            <person name="Dougan E. K."/>
            <person name="Thang M."/>
            <person name="Chan C."/>
        </authorList>
    </citation>
    <scope>NUCLEOTIDE SEQUENCE [LARGE SCALE GENOMIC DNA]</scope>
</reference>
<dbReference type="EMBL" id="CAMXCT020000724">
    <property type="protein sequence ID" value="CAL1135928.1"/>
    <property type="molecule type" value="Genomic_DNA"/>
</dbReference>
<name>A0A9P1C1R4_9DINO</name>
<evidence type="ECO:0000313" key="3">
    <source>
        <dbReference type="Proteomes" id="UP001152797"/>
    </source>
</evidence>
<reference evidence="1" key="1">
    <citation type="submission" date="2022-10" db="EMBL/GenBank/DDBJ databases">
        <authorList>
            <person name="Chen Y."/>
            <person name="Dougan E. K."/>
            <person name="Chan C."/>
            <person name="Rhodes N."/>
            <person name="Thang M."/>
        </authorList>
    </citation>
    <scope>NUCLEOTIDE SEQUENCE</scope>
</reference>
<keyword evidence="3" id="KW-1185">Reference proteome</keyword>